<dbReference type="Gene3D" id="3.10.450.50">
    <property type="match status" value="1"/>
</dbReference>
<name>A0A537J1H7_9BACT</name>
<comment type="caution">
    <text evidence="1">The sequence shown here is derived from an EMBL/GenBank/DDBJ whole genome shotgun (WGS) entry which is preliminary data.</text>
</comment>
<dbReference type="Pfam" id="PF07366">
    <property type="entry name" value="SnoaL"/>
    <property type="match status" value="1"/>
</dbReference>
<protein>
    <submittedName>
        <fullName evidence="1">Ester cyclase</fullName>
    </submittedName>
</protein>
<dbReference type="GO" id="GO:0030638">
    <property type="term" value="P:polyketide metabolic process"/>
    <property type="evidence" value="ECO:0007669"/>
    <property type="project" value="InterPro"/>
</dbReference>
<dbReference type="PANTHER" id="PTHR38436">
    <property type="entry name" value="POLYKETIDE CYCLASE SNOAL-LIKE DOMAIN"/>
    <property type="match status" value="1"/>
</dbReference>
<dbReference type="PANTHER" id="PTHR38436:SF1">
    <property type="entry name" value="ESTER CYCLASE"/>
    <property type="match status" value="1"/>
</dbReference>
<dbReference type="AlphaFoldDB" id="A0A537J1H7"/>
<reference evidence="1 2" key="1">
    <citation type="journal article" date="2019" name="Nat. Microbiol.">
        <title>Mediterranean grassland soil C-N compound turnover is dependent on rainfall and depth, and is mediated by genomically divergent microorganisms.</title>
        <authorList>
            <person name="Diamond S."/>
            <person name="Andeer P.F."/>
            <person name="Li Z."/>
            <person name="Crits-Christoph A."/>
            <person name="Burstein D."/>
            <person name="Anantharaman K."/>
            <person name="Lane K.R."/>
            <person name="Thomas B.C."/>
            <person name="Pan C."/>
            <person name="Northen T.R."/>
            <person name="Banfield J.F."/>
        </authorList>
    </citation>
    <scope>NUCLEOTIDE SEQUENCE [LARGE SCALE GENOMIC DNA]</scope>
    <source>
        <strain evidence="1">NP_8</strain>
    </source>
</reference>
<gene>
    <name evidence="1" type="ORF">E6H05_00175</name>
</gene>
<dbReference type="InterPro" id="IPR009959">
    <property type="entry name" value="Cyclase_SnoaL-like"/>
</dbReference>
<dbReference type="Proteomes" id="UP000318834">
    <property type="component" value="Unassembled WGS sequence"/>
</dbReference>
<dbReference type="EMBL" id="VBAP01000002">
    <property type="protein sequence ID" value="TMI77383.1"/>
    <property type="molecule type" value="Genomic_DNA"/>
</dbReference>
<accession>A0A537J1H7</accession>
<dbReference type="InterPro" id="IPR011008">
    <property type="entry name" value="Dimeric_a/b-barrel"/>
</dbReference>
<dbReference type="SUPFAM" id="SSF54427">
    <property type="entry name" value="NTF2-like"/>
    <property type="match status" value="1"/>
</dbReference>
<organism evidence="1 2">
    <name type="scientific">Candidatus Segetimicrobium genomatis</name>
    <dbReference type="NCBI Taxonomy" id="2569760"/>
    <lineage>
        <taxon>Bacteria</taxon>
        <taxon>Bacillati</taxon>
        <taxon>Candidatus Sysuimicrobiota</taxon>
        <taxon>Candidatus Sysuimicrobiia</taxon>
        <taxon>Candidatus Sysuimicrobiales</taxon>
        <taxon>Candidatus Segetimicrobiaceae</taxon>
        <taxon>Candidatus Segetimicrobium</taxon>
    </lineage>
</organism>
<evidence type="ECO:0000313" key="2">
    <source>
        <dbReference type="Proteomes" id="UP000318834"/>
    </source>
</evidence>
<evidence type="ECO:0000313" key="1">
    <source>
        <dbReference type="EMBL" id="TMI77383.1"/>
    </source>
</evidence>
<proteinExistence type="predicted"/>
<dbReference type="InterPro" id="IPR032710">
    <property type="entry name" value="NTF2-like_dom_sf"/>
</dbReference>
<sequence>MSALAVAQRYFDAWNQHEAGLLVATFDPGGTYRDPATRGPLLGPAIGAYANSLFAAFPDLSFDLAAAPVADADCVTAQWVMRGTNTGPFGGGPPTGRTIAFPGADFIRVRDGHVASVEGYFDQRAFVEQLGLQVIVRPYQLGPVTFGSSVHMASGNPARPGAFSITWIDVRSEAEADQVEGDTRAIMPELARMEGFVALLATRIGRRLCTITAWEGPDHARQLLHAPTHRAAMERFFQKGFAQAGRTSVYVPHRADHVWTRCGTCGAMLDRAEELINCRCGHAVAARPPMW</sequence>
<dbReference type="SUPFAM" id="SSF54909">
    <property type="entry name" value="Dimeric alpha+beta barrel"/>
    <property type="match status" value="1"/>
</dbReference>